<dbReference type="SUPFAM" id="SSF53067">
    <property type="entry name" value="Actin-like ATPase domain"/>
    <property type="match status" value="2"/>
</dbReference>
<dbReference type="InterPro" id="IPR003695">
    <property type="entry name" value="Ppx_GppA_N"/>
</dbReference>
<name>A0ABY3W9A5_9MICC</name>
<evidence type="ECO:0000259" key="2">
    <source>
        <dbReference type="Pfam" id="PF02541"/>
    </source>
</evidence>
<evidence type="ECO:0000313" key="4">
    <source>
        <dbReference type="Proteomes" id="UP000829069"/>
    </source>
</evidence>
<organism evidence="3 4">
    <name type="scientific">Arthrobacter sulfonylureivorans</name>
    <dbReference type="NCBI Taxonomy" id="2486855"/>
    <lineage>
        <taxon>Bacteria</taxon>
        <taxon>Bacillati</taxon>
        <taxon>Actinomycetota</taxon>
        <taxon>Actinomycetes</taxon>
        <taxon>Micrococcales</taxon>
        <taxon>Micrococcaceae</taxon>
        <taxon>Arthrobacter</taxon>
    </lineage>
</organism>
<dbReference type="PANTHER" id="PTHR30005:SF0">
    <property type="entry name" value="RETROGRADE REGULATION PROTEIN 2"/>
    <property type="match status" value="1"/>
</dbReference>
<dbReference type="Pfam" id="PF02541">
    <property type="entry name" value="Ppx-GppA"/>
    <property type="match status" value="1"/>
</dbReference>
<comment type="similarity">
    <text evidence="1">Belongs to the GppA/Ppx family.</text>
</comment>
<reference evidence="3 4" key="1">
    <citation type="submission" date="2022-03" db="EMBL/GenBank/DDBJ databases">
        <title>Isotopic signatures of nitrous oxide derived from detoxification processes.</title>
        <authorList>
            <person name="Behrendt U."/>
            <person name="Buchen C."/>
            <person name="Well R."/>
            <person name="Ulrich A."/>
            <person name="Rohe L."/>
            <person name="Kolb S."/>
            <person name="Schloter M."/>
            <person name="Horn M.A."/>
            <person name="Augustin J."/>
        </authorList>
    </citation>
    <scope>NUCLEOTIDE SEQUENCE [LARGE SCALE GENOMIC DNA]</scope>
    <source>
        <strain evidence="3 4">S4-C24</strain>
    </source>
</reference>
<protein>
    <submittedName>
        <fullName evidence="3">Ppx/GppA family phosphatase</fullName>
    </submittedName>
</protein>
<evidence type="ECO:0000256" key="1">
    <source>
        <dbReference type="ARBA" id="ARBA00007125"/>
    </source>
</evidence>
<dbReference type="PANTHER" id="PTHR30005">
    <property type="entry name" value="EXOPOLYPHOSPHATASE"/>
    <property type="match status" value="1"/>
</dbReference>
<dbReference type="RefSeq" id="WP_241914566.1">
    <property type="nucleotide sequence ID" value="NZ_CP093326.1"/>
</dbReference>
<sequence>MRLGVLDIGSNTVHLLLVDAHPGARPVPFASHKRPLSLVAFLDADGNITEEGQQELIGFVREAWRFAGLHRAEDMLAFCTSAIREAGNGRAVLDRVKAEANVTLQELTGPEEAGMTLVAVRRWYGWGSGTVLDLDIGGGSFEMAMGHDEQPDLAVSVPLGAGRLTRQWLPEDPPSVKSIKDLHAYIRDTMTPAVAEFAALGRPDMVVGTSKTFRSLARIAGAAPSAAGPYVRRELHRTDLSLWARRLAAMPVSDRVNLPGVSAVRAPQLLAGAMVAEAAMEMFRIETLQICPWALREGLILKRFDHLLFDSDAPVSPVGTMLVQKAVEPAPAVEAVGSQ</sequence>
<dbReference type="InterPro" id="IPR050273">
    <property type="entry name" value="GppA/Ppx_hydrolase"/>
</dbReference>
<evidence type="ECO:0000313" key="3">
    <source>
        <dbReference type="EMBL" id="UNK46581.1"/>
    </source>
</evidence>
<accession>A0ABY3W9A5</accession>
<dbReference type="CDD" id="cd24056">
    <property type="entry name" value="ASKHA_NBD_MtPPX1-like"/>
    <property type="match status" value="1"/>
</dbReference>
<dbReference type="Proteomes" id="UP000829069">
    <property type="component" value="Chromosome"/>
</dbReference>
<dbReference type="EMBL" id="CP093326">
    <property type="protein sequence ID" value="UNK46581.1"/>
    <property type="molecule type" value="Genomic_DNA"/>
</dbReference>
<keyword evidence="4" id="KW-1185">Reference proteome</keyword>
<proteinExistence type="inferred from homology"/>
<dbReference type="InterPro" id="IPR043129">
    <property type="entry name" value="ATPase_NBD"/>
</dbReference>
<gene>
    <name evidence="3" type="ORF">MNQ99_04245</name>
</gene>
<feature type="domain" description="Ppx/GppA phosphatase N-terminal" evidence="2">
    <location>
        <begin position="27"/>
        <end position="303"/>
    </location>
</feature>
<dbReference type="Gene3D" id="3.30.420.40">
    <property type="match status" value="1"/>
</dbReference>
<dbReference type="Gene3D" id="3.30.420.150">
    <property type="entry name" value="Exopolyphosphatase. Domain 2"/>
    <property type="match status" value="1"/>
</dbReference>